<evidence type="ECO:0000313" key="2">
    <source>
        <dbReference type="EMBL" id="KAK8006219.1"/>
    </source>
</evidence>
<sequence>MPPYRASHTRAIWSWKCCKCKENWSVYDEICIDMTCLHIPCDRCVKFASGYVTHQHSVPPAVPMDGEQKQKKLLAEAHPHEASSSKERPAVNDDKQKQDDGEGKGKAKEA</sequence>
<dbReference type="EMBL" id="JAQQWI010000017">
    <property type="protein sequence ID" value="KAK8006219.1"/>
    <property type="molecule type" value="Genomic_DNA"/>
</dbReference>
<keyword evidence="3" id="KW-1185">Reference proteome</keyword>
<gene>
    <name evidence="2" type="ORF">PG991_012516</name>
</gene>
<organism evidence="2 3">
    <name type="scientific">Apiospora marii</name>
    <dbReference type="NCBI Taxonomy" id="335849"/>
    <lineage>
        <taxon>Eukaryota</taxon>
        <taxon>Fungi</taxon>
        <taxon>Dikarya</taxon>
        <taxon>Ascomycota</taxon>
        <taxon>Pezizomycotina</taxon>
        <taxon>Sordariomycetes</taxon>
        <taxon>Xylariomycetidae</taxon>
        <taxon>Amphisphaeriales</taxon>
        <taxon>Apiosporaceae</taxon>
        <taxon>Apiospora</taxon>
    </lineage>
</organism>
<evidence type="ECO:0000256" key="1">
    <source>
        <dbReference type="SAM" id="MobiDB-lite"/>
    </source>
</evidence>
<name>A0ABR1RAZ6_9PEZI</name>
<dbReference type="Proteomes" id="UP001396898">
    <property type="component" value="Unassembled WGS sequence"/>
</dbReference>
<evidence type="ECO:0000313" key="3">
    <source>
        <dbReference type="Proteomes" id="UP001396898"/>
    </source>
</evidence>
<reference evidence="2 3" key="1">
    <citation type="submission" date="2023-01" db="EMBL/GenBank/DDBJ databases">
        <title>Analysis of 21 Apiospora genomes using comparative genomics revels a genus with tremendous synthesis potential of carbohydrate active enzymes and secondary metabolites.</title>
        <authorList>
            <person name="Sorensen T."/>
        </authorList>
    </citation>
    <scope>NUCLEOTIDE SEQUENCE [LARGE SCALE GENOMIC DNA]</scope>
    <source>
        <strain evidence="2 3">CBS 20057</strain>
    </source>
</reference>
<proteinExistence type="predicted"/>
<feature type="region of interest" description="Disordered" evidence="1">
    <location>
        <begin position="58"/>
        <end position="110"/>
    </location>
</feature>
<feature type="compositionally biased region" description="Basic and acidic residues" evidence="1">
    <location>
        <begin position="66"/>
        <end position="110"/>
    </location>
</feature>
<comment type="caution">
    <text evidence="2">The sequence shown here is derived from an EMBL/GenBank/DDBJ whole genome shotgun (WGS) entry which is preliminary data.</text>
</comment>
<protein>
    <submittedName>
        <fullName evidence="2">Uncharacterized protein</fullName>
    </submittedName>
</protein>
<accession>A0ABR1RAZ6</accession>